<dbReference type="InterPro" id="IPR036779">
    <property type="entry name" value="LysM_dom_sf"/>
</dbReference>
<dbReference type="InterPro" id="IPR052210">
    <property type="entry name" value="LysM1-like"/>
</dbReference>
<evidence type="ECO:0000256" key="3">
    <source>
        <dbReference type="ARBA" id="ARBA00023026"/>
    </source>
</evidence>
<evidence type="ECO:0000313" key="8">
    <source>
        <dbReference type="EMBL" id="KAG5655702.1"/>
    </source>
</evidence>
<comment type="caution">
    <text evidence="8">The sequence shown here is derived from an EMBL/GenBank/DDBJ whole genome shotgun (WGS) entry which is preliminary data.</text>
</comment>
<dbReference type="GO" id="GO:0008061">
    <property type="term" value="F:chitin binding"/>
    <property type="evidence" value="ECO:0007669"/>
    <property type="project" value="UniProtKB-KW"/>
</dbReference>
<feature type="compositionally biased region" description="Low complexity" evidence="5">
    <location>
        <begin position="109"/>
        <end position="123"/>
    </location>
</feature>
<feature type="compositionally biased region" description="Polar residues" evidence="5">
    <location>
        <begin position="88"/>
        <end position="105"/>
    </location>
</feature>
<evidence type="ECO:0000256" key="6">
    <source>
        <dbReference type="SAM" id="SignalP"/>
    </source>
</evidence>
<evidence type="ECO:0000256" key="4">
    <source>
        <dbReference type="ARBA" id="ARBA00044955"/>
    </source>
</evidence>
<feature type="domain" description="LysM" evidence="7">
    <location>
        <begin position="148"/>
        <end position="194"/>
    </location>
</feature>
<evidence type="ECO:0000256" key="1">
    <source>
        <dbReference type="ARBA" id="ARBA00022669"/>
    </source>
</evidence>
<evidence type="ECO:0000313" key="9">
    <source>
        <dbReference type="Proteomes" id="UP000782241"/>
    </source>
</evidence>
<dbReference type="SUPFAM" id="SSF54106">
    <property type="entry name" value="LysM domain"/>
    <property type="match status" value="2"/>
</dbReference>
<dbReference type="PROSITE" id="PS51782">
    <property type="entry name" value="LYSM"/>
    <property type="match status" value="3"/>
</dbReference>
<feature type="region of interest" description="Disordered" evidence="5">
    <location>
        <begin position="82"/>
        <end position="131"/>
    </location>
</feature>
<dbReference type="Pfam" id="PF01476">
    <property type="entry name" value="LysM"/>
    <property type="match status" value="1"/>
</dbReference>
<feature type="signal peptide" evidence="6">
    <location>
        <begin position="1"/>
        <end position="18"/>
    </location>
</feature>
<name>A0A9P7GZA0_9HYPO</name>
<gene>
    <name evidence="8" type="ORF">KAF25_009201</name>
</gene>
<feature type="domain" description="LysM" evidence="7">
    <location>
        <begin position="31"/>
        <end position="75"/>
    </location>
</feature>
<dbReference type="InterPro" id="IPR018392">
    <property type="entry name" value="LysM"/>
</dbReference>
<keyword evidence="9" id="KW-1185">Reference proteome</keyword>
<feature type="domain" description="LysM" evidence="7">
    <location>
        <begin position="234"/>
        <end position="280"/>
    </location>
</feature>
<evidence type="ECO:0000259" key="7">
    <source>
        <dbReference type="PROSITE" id="PS51782"/>
    </source>
</evidence>
<keyword evidence="2 6" id="KW-0732">Signal</keyword>
<protein>
    <recommendedName>
        <fullName evidence="7">LysM domain-containing protein</fullName>
    </recommendedName>
</protein>
<dbReference type="PANTHER" id="PTHR34997:SF2">
    <property type="entry name" value="LYSM DOMAIN-CONTAINING PROTEIN-RELATED"/>
    <property type="match status" value="1"/>
</dbReference>
<keyword evidence="1" id="KW-0147">Chitin-binding</keyword>
<dbReference type="AlphaFoldDB" id="A0A9P7GZA0"/>
<reference evidence="8" key="1">
    <citation type="submission" date="2021-04" db="EMBL/GenBank/DDBJ databases">
        <title>Draft genome of Fusarium avenaceum strain F156N33, isolated from an atmospheric sample in Virginia.</title>
        <authorList>
            <person name="Yang S."/>
            <person name="Vinatzer B.A."/>
            <person name="Coleman J."/>
        </authorList>
    </citation>
    <scope>NUCLEOTIDE SEQUENCE</scope>
    <source>
        <strain evidence="8">F156N33</strain>
    </source>
</reference>
<sequence>MHFSRLLTIGLLPQLPYALHIPVRRGVNCEFSTSASSGATCESLAGSWGLDLETLKALNPGIRCPNIDTNGFYCVVGTVTDDDPSPARPSSTAPVSTKAGPSSTKAEVKPTTLTKATTTAKPSPTIPSGNGVETPSPIQDGMVGNCNKFHSVRSTTTCQGILDYNKISLNDFFKWNPDVKEDCSNLWQGTHACVGVIGSSPSPTATVKPSPTKADNGISTPSPIQDNMVSNCNKFHPVKSTTTCQGILEYNKISLADFVKWNPDVGEDCSNLWQGTNACVGVIGFNPTPTQTAGNGVKTPSPIQTGMVKNCVKFHHIGPTTTCRGVLDYNKITMEQFFKWNPAVKSDCSGLWKDTHACVGIA</sequence>
<dbReference type="Gene3D" id="3.10.350.10">
    <property type="entry name" value="LysM domain"/>
    <property type="match status" value="4"/>
</dbReference>
<accession>A0A9P7GZA0</accession>
<comment type="similarity">
    <text evidence="4">Belongs to the secreted LysM effector family.</text>
</comment>
<proteinExistence type="inferred from homology"/>
<organism evidence="8 9">
    <name type="scientific">Fusarium avenaceum</name>
    <dbReference type="NCBI Taxonomy" id="40199"/>
    <lineage>
        <taxon>Eukaryota</taxon>
        <taxon>Fungi</taxon>
        <taxon>Dikarya</taxon>
        <taxon>Ascomycota</taxon>
        <taxon>Pezizomycotina</taxon>
        <taxon>Sordariomycetes</taxon>
        <taxon>Hypocreomycetidae</taxon>
        <taxon>Hypocreales</taxon>
        <taxon>Nectriaceae</taxon>
        <taxon>Fusarium</taxon>
        <taxon>Fusarium tricinctum species complex</taxon>
    </lineage>
</organism>
<evidence type="ECO:0000256" key="5">
    <source>
        <dbReference type="SAM" id="MobiDB-lite"/>
    </source>
</evidence>
<keyword evidence="3" id="KW-0843">Virulence</keyword>
<feature type="chain" id="PRO_5040385001" description="LysM domain-containing protein" evidence="6">
    <location>
        <begin position="19"/>
        <end position="362"/>
    </location>
</feature>
<feature type="compositionally biased region" description="Polar residues" evidence="5">
    <location>
        <begin position="200"/>
        <end position="209"/>
    </location>
</feature>
<dbReference type="EMBL" id="JAGPUO010000027">
    <property type="protein sequence ID" value="KAG5655702.1"/>
    <property type="molecule type" value="Genomic_DNA"/>
</dbReference>
<dbReference type="Proteomes" id="UP000782241">
    <property type="component" value="Unassembled WGS sequence"/>
</dbReference>
<evidence type="ECO:0000256" key="2">
    <source>
        <dbReference type="ARBA" id="ARBA00022729"/>
    </source>
</evidence>
<dbReference type="PANTHER" id="PTHR34997">
    <property type="entry name" value="AM15"/>
    <property type="match status" value="1"/>
</dbReference>
<feature type="region of interest" description="Disordered" evidence="5">
    <location>
        <begin position="200"/>
        <end position="223"/>
    </location>
</feature>